<keyword evidence="2" id="KW-1185">Reference proteome</keyword>
<accession>A0A4C1UV83</accession>
<dbReference type="EMBL" id="BGZK01000232">
    <property type="protein sequence ID" value="GBP30345.1"/>
    <property type="molecule type" value="Genomic_DNA"/>
</dbReference>
<evidence type="ECO:0000313" key="2">
    <source>
        <dbReference type="Proteomes" id="UP000299102"/>
    </source>
</evidence>
<protein>
    <submittedName>
        <fullName evidence="1">Uncharacterized protein</fullName>
    </submittedName>
</protein>
<evidence type="ECO:0000313" key="1">
    <source>
        <dbReference type="EMBL" id="GBP30345.1"/>
    </source>
</evidence>
<sequence length="108" mass="11994">MARRPDALALSTNSTIYFCEDHFDYFYIKHSEGKSLGLRSVRRGAGAAGARAQLRAVSFRHCGRTENSPAEIAYGCGWESLMKGVTLGNVTMSHRTREARRMPSPTQL</sequence>
<dbReference type="AlphaFoldDB" id="A0A4C1UV83"/>
<proteinExistence type="predicted"/>
<reference evidence="1 2" key="1">
    <citation type="journal article" date="2019" name="Commun. Biol.">
        <title>The bagworm genome reveals a unique fibroin gene that provides high tensile strength.</title>
        <authorList>
            <person name="Kono N."/>
            <person name="Nakamura H."/>
            <person name="Ohtoshi R."/>
            <person name="Tomita M."/>
            <person name="Numata K."/>
            <person name="Arakawa K."/>
        </authorList>
    </citation>
    <scope>NUCLEOTIDE SEQUENCE [LARGE SCALE GENOMIC DNA]</scope>
</reference>
<gene>
    <name evidence="1" type="ORF">EVAR_18144_1</name>
</gene>
<name>A0A4C1UV83_EUMVA</name>
<organism evidence="1 2">
    <name type="scientific">Eumeta variegata</name>
    <name type="common">Bagworm moth</name>
    <name type="synonym">Eumeta japonica</name>
    <dbReference type="NCBI Taxonomy" id="151549"/>
    <lineage>
        <taxon>Eukaryota</taxon>
        <taxon>Metazoa</taxon>
        <taxon>Ecdysozoa</taxon>
        <taxon>Arthropoda</taxon>
        <taxon>Hexapoda</taxon>
        <taxon>Insecta</taxon>
        <taxon>Pterygota</taxon>
        <taxon>Neoptera</taxon>
        <taxon>Endopterygota</taxon>
        <taxon>Lepidoptera</taxon>
        <taxon>Glossata</taxon>
        <taxon>Ditrysia</taxon>
        <taxon>Tineoidea</taxon>
        <taxon>Psychidae</taxon>
        <taxon>Oiketicinae</taxon>
        <taxon>Eumeta</taxon>
    </lineage>
</organism>
<comment type="caution">
    <text evidence="1">The sequence shown here is derived from an EMBL/GenBank/DDBJ whole genome shotgun (WGS) entry which is preliminary data.</text>
</comment>
<dbReference type="Proteomes" id="UP000299102">
    <property type="component" value="Unassembled WGS sequence"/>
</dbReference>